<dbReference type="PANTHER" id="PTHR46796:SF6">
    <property type="entry name" value="ARAC SUBFAMILY"/>
    <property type="match status" value="1"/>
</dbReference>
<evidence type="ECO:0000313" key="6">
    <source>
        <dbReference type="Proteomes" id="UP001466933"/>
    </source>
</evidence>
<evidence type="ECO:0000259" key="4">
    <source>
        <dbReference type="PROSITE" id="PS01124"/>
    </source>
</evidence>
<comment type="caution">
    <text evidence="5">The sequence shown here is derived from an EMBL/GenBank/DDBJ whole genome shotgun (WGS) entry which is preliminary data.</text>
</comment>
<proteinExistence type="predicted"/>
<dbReference type="Pfam" id="PF14525">
    <property type="entry name" value="AraC_binding_2"/>
    <property type="match status" value="1"/>
</dbReference>
<evidence type="ECO:0000313" key="5">
    <source>
        <dbReference type="EMBL" id="MEN2469357.1"/>
    </source>
</evidence>
<dbReference type="PRINTS" id="PR00032">
    <property type="entry name" value="HTHARAC"/>
</dbReference>
<dbReference type="Gene3D" id="1.10.10.60">
    <property type="entry name" value="Homeodomain-like"/>
    <property type="match status" value="1"/>
</dbReference>
<accession>A0ABU9WBE0</accession>
<keyword evidence="6" id="KW-1185">Reference proteome</keyword>
<dbReference type="InterPro" id="IPR020449">
    <property type="entry name" value="Tscrpt_reg_AraC-type_HTH"/>
</dbReference>
<dbReference type="InterPro" id="IPR018060">
    <property type="entry name" value="HTH_AraC"/>
</dbReference>
<dbReference type="PROSITE" id="PS00041">
    <property type="entry name" value="HTH_ARAC_FAMILY_1"/>
    <property type="match status" value="1"/>
</dbReference>
<dbReference type="RefSeq" id="WP_343491117.1">
    <property type="nucleotide sequence ID" value="NZ_JBCPYA010000001.1"/>
</dbReference>
<dbReference type="PROSITE" id="PS01124">
    <property type="entry name" value="HTH_ARAC_FAMILY_2"/>
    <property type="match status" value="1"/>
</dbReference>
<keyword evidence="2" id="KW-0238">DNA-binding</keyword>
<feature type="domain" description="HTH araC/xylS-type" evidence="4">
    <location>
        <begin position="281"/>
        <end position="382"/>
    </location>
</feature>
<dbReference type="SMART" id="SM00342">
    <property type="entry name" value="HTH_ARAC"/>
    <property type="match status" value="1"/>
</dbReference>
<organism evidence="5 6">
    <name type="scientific">Burkholderia theae</name>
    <dbReference type="NCBI Taxonomy" id="3143496"/>
    <lineage>
        <taxon>Bacteria</taxon>
        <taxon>Pseudomonadati</taxon>
        <taxon>Pseudomonadota</taxon>
        <taxon>Betaproteobacteria</taxon>
        <taxon>Burkholderiales</taxon>
        <taxon>Burkholderiaceae</taxon>
        <taxon>Burkholderia</taxon>
    </lineage>
</organism>
<evidence type="ECO:0000256" key="3">
    <source>
        <dbReference type="ARBA" id="ARBA00023163"/>
    </source>
</evidence>
<dbReference type="InterPro" id="IPR050204">
    <property type="entry name" value="AraC_XylS_family_regulators"/>
</dbReference>
<keyword evidence="1" id="KW-0805">Transcription regulation</keyword>
<dbReference type="Pfam" id="PF12833">
    <property type="entry name" value="HTH_18"/>
    <property type="match status" value="1"/>
</dbReference>
<dbReference type="PANTHER" id="PTHR46796">
    <property type="entry name" value="HTH-TYPE TRANSCRIPTIONAL ACTIVATOR RHAS-RELATED"/>
    <property type="match status" value="1"/>
</dbReference>
<dbReference type="InterPro" id="IPR009057">
    <property type="entry name" value="Homeodomain-like_sf"/>
</dbReference>
<evidence type="ECO:0000256" key="2">
    <source>
        <dbReference type="ARBA" id="ARBA00023125"/>
    </source>
</evidence>
<dbReference type="Proteomes" id="UP001466933">
    <property type="component" value="Unassembled WGS sequence"/>
</dbReference>
<sequence>MRWVVPRRASRWRKPGASGRFVDRVPILEARHRRTSALRAHFWPQRAERRGDRTGFIHLHYPWCVPGTFPLPAMAHELVVSATHGSPNLRELVADSFLPLVFHDTGPLFQMSVRVASVGGLRMAEVDTTAIRVDRDRALAARTESDCYKILFQIAGQSRITQRNTTSTVNPGEWVIYDATQPYRIESAHASRFVAALTPPRSSTMWRWFVERAGVQVRQTVGNARLALQSIHFLMDGQVPNDPESLFGFEQSTLMLLDSVIRREAGDSLTGADARSAALRMNAEIHLAHHYHDPDLSPDRLANALNVSRRTLYSALAATDQTPQSLIQEYRLQASRRALEDPADTNRNLLELAIACGFSDITHFGRAFKARFGCSPGAYRLAHRTISGS</sequence>
<dbReference type="InterPro" id="IPR035418">
    <property type="entry name" value="AraC-bd_2"/>
</dbReference>
<keyword evidence="3" id="KW-0804">Transcription</keyword>
<reference evidence="5 6" key="1">
    <citation type="submission" date="2024-05" db="EMBL/GenBank/DDBJ databases">
        <title>Burkholderia sp. Nov. a novel bacteria isolated from rhizosphere soil of Camellia sinensis.</title>
        <authorList>
            <person name="Dong Y."/>
        </authorList>
    </citation>
    <scope>NUCLEOTIDE SEQUENCE [LARGE SCALE GENOMIC DNA]</scope>
    <source>
        <strain evidence="5 6">GS2Y</strain>
    </source>
</reference>
<protein>
    <submittedName>
        <fullName evidence="5">Helix-turn-helix domain-containing protein</fullName>
    </submittedName>
</protein>
<name>A0ABU9WBE0_9BURK</name>
<evidence type="ECO:0000256" key="1">
    <source>
        <dbReference type="ARBA" id="ARBA00023015"/>
    </source>
</evidence>
<dbReference type="EMBL" id="JBCPYA010000001">
    <property type="protein sequence ID" value="MEN2469357.1"/>
    <property type="molecule type" value="Genomic_DNA"/>
</dbReference>
<dbReference type="InterPro" id="IPR018062">
    <property type="entry name" value="HTH_AraC-typ_CS"/>
</dbReference>
<gene>
    <name evidence="5" type="ORF">VOI36_05575</name>
</gene>
<dbReference type="SUPFAM" id="SSF46689">
    <property type="entry name" value="Homeodomain-like"/>
    <property type="match status" value="1"/>
</dbReference>